<comment type="caution">
    <text evidence="1">The sequence shown here is derived from an EMBL/GenBank/DDBJ whole genome shotgun (WGS) entry which is preliminary data.</text>
</comment>
<name>A0ABW3SDA8_9BACL</name>
<proteinExistence type="predicted"/>
<sequence length="49" mass="5495">MIESAARETELPKFAPEQFLELPLLMETPQGVLLQAGTLEDTGHEPLFR</sequence>
<reference evidence="2" key="1">
    <citation type="journal article" date="2019" name="Int. J. Syst. Evol. Microbiol.">
        <title>The Global Catalogue of Microorganisms (GCM) 10K type strain sequencing project: providing services to taxonomists for standard genome sequencing and annotation.</title>
        <authorList>
            <consortium name="The Broad Institute Genomics Platform"/>
            <consortium name="The Broad Institute Genome Sequencing Center for Infectious Disease"/>
            <person name="Wu L."/>
            <person name="Ma J."/>
        </authorList>
    </citation>
    <scope>NUCLEOTIDE SEQUENCE [LARGE SCALE GENOMIC DNA]</scope>
    <source>
        <strain evidence="2">CCUG 48216</strain>
    </source>
</reference>
<keyword evidence="2" id="KW-1185">Reference proteome</keyword>
<dbReference type="RefSeq" id="WP_240270838.1">
    <property type="nucleotide sequence ID" value="NZ_JAKSXN010000058.1"/>
</dbReference>
<organism evidence="1 2">
    <name type="scientific">Paenibacillus timonensis</name>
    <dbReference type="NCBI Taxonomy" id="225915"/>
    <lineage>
        <taxon>Bacteria</taxon>
        <taxon>Bacillati</taxon>
        <taxon>Bacillota</taxon>
        <taxon>Bacilli</taxon>
        <taxon>Bacillales</taxon>
        <taxon>Paenibacillaceae</taxon>
        <taxon>Paenibacillus</taxon>
    </lineage>
</organism>
<evidence type="ECO:0000313" key="2">
    <source>
        <dbReference type="Proteomes" id="UP001597211"/>
    </source>
</evidence>
<protein>
    <submittedName>
        <fullName evidence="1">Uncharacterized protein</fullName>
    </submittedName>
</protein>
<gene>
    <name evidence="1" type="ORF">ACFQ2Z_15450</name>
</gene>
<dbReference type="Proteomes" id="UP001597211">
    <property type="component" value="Unassembled WGS sequence"/>
</dbReference>
<accession>A0ABW3SDA8</accession>
<evidence type="ECO:0000313" key="1">
    <source>
        <dbReference type="EMBL" id="MFD1182754.1"/>
    </source>
</evidence>
<dbReference type="EMBL" id="JBHTKZ010000031">
    <property type="protein sequence ID" value="MFD1182754.1"/>
    <property type="molecule type" value="Genomic_DNA"/>
</dbReference>